<protein>
    <submittedName>
        <fullName evidence="9">Uncharacterized protein</fullName>
    </submittedName>
</protein>
<dbReference type="PANTHER" id="PTHR15835:SF6">
    <property type="entry name" value="ZINC FINGER C3HC-TYPE PROTEIN 1"/>
    <property type="match status" value="1"/>
</dbReference>
<keyword evidence="3" id="KW-0863">Zinc-finger</keyword>
<sequence length="560" mass="63323">MTETPTSATTSAIVNILSSITISPSQKPTSSLLLSHSPTSSSAAAAYLQSQITQSRTSPTASKYFKRRLSNSSIESLTLGRATSPTATTTTSAAAASTSPTVGATSSSSKGSLKNYKRYGRRRSSSNSSLTKLSKRPYDTFDRELLNERIKSFNILTWTITDPILTPLECSINGWKCHSKRRNELHCQFCNAVIFVKLNLDNRNGSDGERGLDLNLFSNCLFESEDEDEAEEQWLKLRASLVESYLGRLKSEHYHTCIWKISRLDTNLIKRAYYWKLGDFDEITQYFGSNVSNLNSNKELILSFRNFDRRKINKAVSKEELKILQKYTNYEYDEIILLLALFGWELKQQKFGTKNLVLLKCFKCTRRILLGELSSKSQQKLKFGGNRIASLNSCEYPPEVVTNGNSKISDGFEFVDHHHQQLHEGKMLSSYDDVDIDVEDNEEEEEEREEEEDEYGDDNDDEDDEEAVDLVNDHETWCCIISAPDLETNSDDTDDIKMSLETDVKKGETVLGYQVALKVLESNCPIDVTMAGNRGDDDVVIEDDDEYTFDQSMALLKSCF</sequence>
<feature type="region of interest" description="Disordered" evidence="6">
    <location>
        <begin position="76"/>
        <end position="133"/>
    </location>
</feature>
<name>A0A1E4T5G6_9ASCO</name>
<gene>
    <name evidence="9" type="ORF">CANARDRAFT_211472</name>
</gene>
<evidence type="ECO:0000256" key="3">
    <source>
        <dbReference type="ARBA" id="ARBA00022771"/>
    </source>
</evidence>
<evidence type="ECO:0000256" key="6">
    <source>
        <dbReference type="SAM" id="MobiDB-lite"/>
    </source>
</evidence>
<dbReference type="PANTHER" id="PTHR15835">
    <property type="entry name" value="NUCLEAR-INTERACTING PARTNER OF ALK"/>
    <property type="match status" value="1"/>
</dbReference>
<dbReference type="GO" id="GO:0008270">
    <property type="term" value="F:zinc ion binding"/>
    <property type="evidence" value="ECO:0007669"/>
    <property type="project" value="UniProtKB-KW"/>
</dbReference>
<dbReference type="Pfam" id="PF07967">
    <property type="entry name" value="zf-C3HC"/>
    <property type="match status" value="1"/>
</dbReference>
<keyword evidence="10" id="KW-1185">Reference proteome</keyword>
<evidence type="ECO:0000259" key="7">
    <source>
        <dbReference type="Pfam" id="PF07967"/>
    </source>
</evidence>
<keyword evidence="2" id="KW-0479">Metal-binding</keyword>
<proteinExistence type="predicted"/>
<feature type="domain" description="C3HC-type" evidence="7">
    <location>
        <begin position="141"/>
        <end position="273"/>
    </location>
</feature>
<feature type="domain" description="NuBaID C-terminal" evidence="8">
    <location>
        <begin position="338"/>
        <end position="491"/>
    </location>
</feature>
<dbReference type="STRING" id="983967.A0A1E4T5G6"/>
<dbReference type="GO" id="GO:0005634">
    <property type="term" value="C:nucleus"/>
    <property type="evidence" value="ECO:0007669"/>
    <property type="project" value="UniProtKB-SubCell"/>
</dbReference>
<dbReference type="Proteomes" id="UP000094801">
    <property type="component" value="Unassembled WGS sequence"/>
</dbReference>
<evidence type="ECO:0000256" key="2">
    <source>
        <dbReference type="ARBA" id="ARBA00022723"/>
    </source>
</evidence>
<feature type="compositionally biased region" description="Low complexity" evidence="6">
    <location>
        <begin position="82"/>
        <end position="109"/>
    </location>
</feature>
<dbReference type="InterPro" id="IPR012935">
    <property type="entry name" value="NuBaID_N"/>
</dbReference>
<comment type="subcellular location">
    <subcellularLocation>
        <location evidence="1">Nucleus</location>
    </subcellularLocation>
</comment>
<feature type="region of interest" description="Disordered" evidence="6">
    <location>
        <begin position="438"/>
        <end position="467"/>
    </location>
</feature>
<dbReference type="EMBL" id="KV453849">
    <property type="protein sequence ID" value="ODV86972.1"/>
    <property type="molecule type" value="Genomic_DNA"/>
</dbReference>
<dbReference type="Pfam" id="PF08600">
    <property type="entry name" value="NuBaID_C"/>
    <property type="match status" value="1"/>
</dbReference>
<keyword evidence="4" id="KW-0862">Zinc</keyword>
<dbReference type="OrthoDB" id="3987180at2759"/>
<evidence type="ECO:0000313" key="10">
    <source>
        <dbReference type="Proteomes" id="UP000094801"/>
    </source>
</evidence>
<evidence type="ECO:0000259" key="8">
    <source>
        <dbReference type="Pfam" id="PF08600"/>
    </source>
</evidence>
<feature type="compositionally biased region" description="Basic residues" evidence="6">
    <location>
        <begin position="115"/>
        <end position="124"/>
    </location>
</feature>
<reference evidence="10" key="1">
    <citation type="submission" date="2016-04" db="EMBL/GenBank/DDBJ databases">
        <title>Comparative genomics of biotechnologically important yeasts.</title>
        <authorList>
            <consortium name="DOE Joint Genome Institute"/>
            <person name="Riley R."/>
            <person name="Haridas S."/>
            <person name="Wolfe K.H."/>
            <person name="Lopes M.R."/>
            <person name="Hittinger C.T."/>
            <person name="Goker M."/>
            <person name="Salamov A."/>
            <person name="Wisecaver J."/>
            <person name="Long T.M."/>
            <person name="Aerts A.L."/>
            <person name="Barry K."/>
            <person name="Choi C."/>
            <person name="Clum A."/>
            <person name="Coughlan A.Y."/>
            <person name="Deshpande S."/>
            <person name="Douglass A.P."/>
            <person name="Hanson S.J."/>
            <person name="Klenk H.-P."/>
            <person name="Labutti K."/>
            <person name="Lapidus A."/>
            <person name="Lindquist E."/>
            <person name="Lipzen A."/>
            <person name="Meier-Kolthoff J.P."/>
            <person name="Ohm R.A."/>
            <person name="Otillar R.P."/>
            <person name="Pangilinan J."/>
            <person name="Peng Y."/>
            <person name="Rokas A."/>
            <person name="Rosa C.A."/>
            <person name="Scheuner C."/>
            <person name="Sibirny A.A."/>
            <person name="Slot J.C."/>
            <person name="Stielow J.B."/>
            <person name="Sun H."/>
            <person name="Kurtzman C.P."/>
            <person name="Blackwell M."/>
            <person name="Grigoriev I.V."/>
            <person name="Jeffries T.W."/>
        </authorList>
    </citation>
    <scope>NUCLEOTIDE SEQUENCE [LARGE SCALE GENOMIC DNA]</scope>
    <source>
        <strain evidence="10">NRRL YB-2248</strain>
    </source>
</reference>
<evidence type="ECO:0000313" key="9">
    <source>
        <dbReference type="EMBL" id="ODV86972.1"/>
    </source>
</evidence>
<keyword evidence="5" id="KW-0539">Nucleus</keyword>
<accession>A0A1E4T5G6</accession>
<evidence type="ECO:0000256" key="1">
    <source>
        <dbReference type="ARBA" id="ARBA00004123"/>
    </source>
</evidence>
<dbReference type="AlphaFoldDB" id="A0A1E4T5G6"/>
<evidence type="ECO:0000256" key="4">
    <source>
        <dbReference type="ARBA" id="ARBA00022833"/>
    </source>
</evidence>
<organism evidence="9 10">
    <name type="scientific">[Candida] arabinofermentans NRRL YB-2248</name>
    <dbReference type="NCBI Taxonomy" id="983967"/>
    <lineage>
        <taxon>Eukaryota</taxon>
        <taxon>Fungi</taxon>
        <taxon>Dikarya</taxon>
        <taxon>Ascomycota</taxon>
        <taxon>Saccharomycotina</taxon>
        <taxon>Pichiomycetes</taxon>
        <taxon>Pichiales</taxon>
        <taxon>Pichiaceae</taxon>
        <taxon>Ogataea</taxon>
        <taxon>Ogataea/Candida clade</taxon>
    </lineage>
</organism>
<evidence type="ECO:0000256" key="5">
    <source>
        <dbReference type="ARBA" id="ARBA00023242"/>
    </source>
</evidence>
<dbReference type="InterPro" id="IPR013909">
    <property type="entry name" value="NuBaID_C"/>
</dbReference>